<accession>A0A7J6KA22</accession>
<sequence>MQRPIPGRLAPKIAQRKATKRRNRTRKTVQALQRRLASRASAKKADFFQTRAPTAFAEASKAPRYIFPQSLHF</sequence>
<comment type="caution">
    <text evidence="2">The sequence shown here is derived from an EMBL/GenBank/DDBJ whole genome shotgun (WGS) entry which is preliminary data.</text>
</comment>
<evidence type="ECO:0000313" key="3">
    <source>
        <dbReference type="Proteomes" id="UP000557509"/>
    </source>
</evidence>
<proteinExistence type="predicted"/>
<name>A0A7J6KA22_TOXGO</name>
<reference evidence="2 3" key="1">
    <citation type="submission" date="2020-03" db="EMBL/GenBank/DDBJ databases">
        <title>Genome sequence of Toxoplasma gondii RH-88 strain.</title>
        <authorList>
            <person name="Lorenzi H.A."/>
            <person name="Venepally P."/>
            <person name="Rozenberg A."/>
            <person name="Sibley D."/>
        </authorList>
    </citation>
    <scope>NUCLEOTIDE SEQUENCE [LARGE SCALE GENOMIC DNA]</scope>
    <source>
        <strain evidence="2 3">RH-88</strain>
    </source>
</reference>
<evidence type="ECO:0000256" key="1">
    <source>
        <dbReference type="SAM" id="MobiDB-lite"/>
    </source>
</evidence>
<organism evidence="2 3">
    <name type="scientific">Toxoplasma gondii</name>
    <dbReference type="NCBI Taxonomy" id="5811"/>
    <lineage>
        <taxon>Eukaryota</taxon>
        <taxon>Sar</taxon>
        <taxon>Alveolata</taxon>
        <taxon>Apicomplexa</taxon>
        <taxon>Conoidasida</taxon>
        <taxon>Coccidia</taxon>
        <taxon>Eucoccidiorida</taxon>
        <taxon>Eimeriorina</taxon>
        <taxon>Sarcocystidae</taxon>
        <taxon>Toxoplasma</taxon>
    </lineage>
</organism>
<feature type="compositionally biased region" description="Basic residues" evidence="1">
    <location>
        <begin position="14"/>
        <end position="27"/>
    </location>
</feature>
<dbReference type="AlphaFoldDB" id="A0A7J6KA22"/>
<feature type="region of interest" description="Disordered" evidence="1">
    <location>
        <begin position="1"/>
        <end position="29"/>
    </location>
</feature>
<dbReference type="Proteomes" id="UP000557509">
    <property type="component" value="Unassembled WGS sequence"/>
</dbReference>
<gene>
    <name evidence="2" type="ORF">TGRH88_026930</name>
</gene>
<keyword evidence="3" id="KW-1185">Reference proteome</keyword>
<evidence type="ECO:0000313" key="2">
    <source>
        <dbReference type="EMBL" id="KAF4643937.1"/>
    </source>
</evidence>
<protein>
    <submittedName>
        <fullName evidence="2">Uncharacterized protein</fullName>
    </submittedName>
</protein>
<dbReference type="EMBL" id="JAAUHK010000191">
    <property type="protein sequence ID" value="KAF4643937.1"/>
    <property type="molecule type" value="Genomic_DNA"/>
</dbReference>